<feature type="compositionally biased region" description="Basic and acidic residues" evidence="2">
    <location>
        <begin position="529"/>
        <end position="539"/>
    </location>
</feature>
<name>A0A834XT51_APHGI</name>
<feature type="region of interest" description="Disordered" evidence="2">
    <location>
        <begin position="254"/>
        <end position="285"/>
    </location>
</feature>
<keyword evidence="4" id="KW-1185">Reference proteome</keyword>
<dbReference type="Proteomes" id="UP000639338">
    <property type="component" value="Unassembled WGS sequence"/>
</dbReference>
<evidence type="ECO:0000313" key="4">
    <source>
        <dbReference type="Proteomes" id="UP000639338"/>
    </source>
</evidence>
<dbReference type="AlphaFoldDB" id="A0A834XT51"/>
<feature type="compositionally biased region" description="Acidic residues" evidence="2">
    <location>
        <begin position="415"/>
        <end position="425"/>
    </location>
</feature>
<feature type="region of interest" description="Disordered" evidence="2">
    <location>
        <begin position="323"/>
        <end position="392"/>
    </location>
</feature>
<accession>A0A834XT51</accession>
<feature type="region of interest" description="Disordered" evidence="2">
    <location>
        <begin position="517"/>
        <end position="551"/>
    </location>
</feature>
<gene>
    <name evidence="3" type="ORF">HCN44_005766</name>
</gene>
<protein>
    <submittedName>
        <fullName evidence="3">Uncharacterized protein</fullName>
    </submittedName>
</protein>
<feature type="compositionally biased region" description="Polar residues" evidence="2">
    <location>
        <begin position="92"/>
        <end position="112"/>
    </location>
</feature>
<feature type="region of interest" description="Disordered" evidence="2">
    <location>
        <begin position="415"/>
        <end position="459"/>
    </location>
</feature>
<evidence type="ECO:0000313" key="3">
    <source>
        <dbReference type="EMBL" id="KAF7992985.1"/>
    </source>
</evidence>
<feature type="region of interest" description="Disordered" evidence="2">
    <location>
        <begin position="73"/>
        <end position="112"/>
    </location>
</feature>
<dbReference type="EMBL" id="JACMRX010000003">
    <property type="protein sequence ID" value="KAF7992985.1"/>
    <property type="molecule type" value="Genomic_DNA"/>
</dbReference>
<feature type="coiled-coil region" evidence="1">
    <location>
        <begin position="936"/>
        <end position="970"/>
    </location>
</feature>
<keyword evidence="1" id="KW-0175">Coiled coil</keyword>
<dbReference type="OrthoDB" id="6367309at2759"/>
<feature type="compositionally biased region" description="Low complexity" evidence="2">
    <location>
        <begin position="75"/>
        <end position="86"/>
    </location>
</feature>
<feature type="compositionally biased region" description="Acidic residues" evidence="2">
    <location>
        <begin position="440"/>
        <end position="459"/>
    </location>
</feature>
<evidence type="ECO:0000256" key="1">
    <source>
        <dbReference type="SAM" id="Coils"/>
    </source>
</evidence>
<comment type="caution">
    <text evidence="3">The sequence shown here is derived from an EMBL/GenBank/DDBJ whole genome shotgun (WGS) entry which is preliminary data.</text>
</comment>
<proteinExistence type="predicted"/>
<feature type="compositionally biased region" description="Low complexity" evidence="2">
    <location>
        <begin position="358"/>
        <end position="387"/>
    </location>
</feature>
<feature type="compositionally biased region" description="Basic residues" evidence="2">
    <location>
        <begin position="540"/>
        <end position="549"/>
    </location>
</feature>
<evidence type="ECO:0000256" key="2">
    <source>
        <dbReference type="SAM" id="MobiDB-lite"/>
    </source>
</evidence>
<reference evidence="3 4" key="1">
    <citation type="submission" date="2020-08" db="EMBL/GenBank/DDBJ databases">
        <title>Aphidius gifuensis genome sequencing and assembly.</title>
        <authorList>
            <person name="Du Z."/>
        </authorList>
    </citation>
    <scope>NUCLEOTIDE SEQUENCE [LARGE SCALE GENOMIC DNA]</scope>
    <source>
        <strain evidence="3">YNYX2018</strain>
        <tissue evidence="3">Adults</tissue>
    </source>
</reference>
<organism evidence="3 4">
    <name type="scientific">Aphidius gifuensis</name>
    <name type="common">Parasitoid wasp</name>
    <dbReference type="NCBI Taxonomy" id="684658"/>
    <lineage>
        <taxon>Eukaryota</taxon>
        <taxon>Metazoa</taxon>
        <taxon>Ecdysozoa</taxon>
        <taxon>Arthropoda</taxon>
        <taxon>Hexapoda</taxon>
        <taxon>Insecta</taxon>
        <taxon>Pterygota</taxon>
        <taxon>Neoptera</taxon>
        <taxon>Endopterygota</taxon>
        <taxon>Hymenoptera</taxon>
        <taxon>Apocrita</taxon>
        <taxon>Ichneumonoidea</taxon>
        <taxon>Braconidae</taxon>
        <taxon>Aphidiinae</taxon>
        <taxon>Aphidius</taxon>
    </lineage>
</organism>
<feature type="region of interest" description="Disordered" evidence="2">
    <location>
        <begin position="13"/>
        <end position="55"/>
    </location>
</feature>
<sequence>MFGTKLRTWMEAHIVRPKKKKDRKKSDKGGFDSNCNSPGSHSANRSPGLHQVYPLDSTAKNVDTIILSESSLKYTNGNTNTSTATSGGTGSVNLSSPESAYSTGYSTDGTSPGASYPPEYYINIRTGTHYFQSNKTRTTTNKRPGLADSGVANVTENKKLNDDSPKVNVNTIMTKEKQLLHELRTNIPFKNGEIVGIKQVQSKQPQYYKNIQPHKNEVQQHNKIIDSYSSVNLTMRNSLPVSFSTPQPIISTSMIQSPRQRSRIRTNPWLSANSSSSSTTGGCGSGDNDAGIIKSHLKYNDITGSTSDLNLYNHINGNTRRDYRQDSLSVGRSPINQSWRMSPRIEARSNRPMTVLRRSNSSSSNSSSSTNNSSSSSSVSSITQSIRSSEDDITLNEMMGKFDESYVYEKETDILSDSDPTDCEDYVNHSPSDVDTGQDGGDENDQFENDDDDDDDFDYIDNGSFIDLNNIDGAFPNTGHCTYFTFTSELTRRSTRLRESILKRRCKDDIQQRIINTRSNTKRSSMRYKKQDDKISIDKNKKRQSQRKKQINDKCNDVTANLNRVLVERMLLKNSGFNQGSRSVGGTPICLRRRKQNDINENISMIHQNSDPRNFINPNIIDNEILKRRSNSISYVNDNLVEKNGIKNSYMTTFASEIALIEADKEADRKYRELINEAENILINMKNNTSIVIPSPIRRIHNGLANKRVELIKNAELNIEFALSKSRNSQPELQCGNIKDLEHTSPKRFIDKTNQYYLQNNHLTDKNINGIILKDNGNYKNDIKCPDSPIMSRKTPQVSPSRNLLQNKFMLEDRERSRTRIIQSNEFRSFSQERNIQDNFNAQNLIIKKDVIRIKDDIPTSSSSDSDDRYDQRGKNSLMTFRSIDMRPIKESTYYCPQSEPVKRKVYAGSSTYGRIQKTLGEKHVILRSSDGDTATDDTDDSRRSLKEKVAQLRQERIEANANLNFQDSQIYQNHLTQLRRQMLMHTIEGLKRSLEDQSATLKQTCLKETIMHD</sequence>
<feature type="compositionally biased region" description="Polar residues" evidence="2">
    <location>
        <begin position="326"/>
        <end position="340"/>
    </location>
</feature>
<feature type="compositionally biased region" description="Polar residues" evidence="2">
    <location>
        <begin position="33"/>
        <end position="45"/>
    </location>
</feature>